<dbReference type="EMBL" id="JAUCMV010000002">
    <property type="protein sequence ID" value="KAK0415327.1"/>
    <property type="molecule type" value="Genomic_DNA"/>
</dbReference>
<proteinExistence type="predicted"/>
<dbReference type="InterPro" id="IPR006568">
    <property type="entry name" value="PSP_pro-rich"/>
</dbReference>
<reference evidence="2" key="1">
    <citation type="submission" date="2023-06" db="EMBL/GenBank/DDBJ databases">
        <title>Genomic analysis of the entomopathogenic nematode Steinernema hermaphroditum.</title>
        <authorList>
            <person name="Schwarz E.M."/>
            <person name="Heppert J.K."/>
            <person name="Baniya A."/>
            <person name="Schwartz H.T."/>
            <person name="Tan C.-H."/>
            <person name="Antoshechkin I."/>
            <person name="Sternberg P.W."/>
            <person name="Goodrich-Blair H."/>
            <person name="Dillman A.R."/>
        </authorList>
    </citation>
    <scope>NUCLEOTIDE SEQUENCE</scope>
    <source>
        <strain evidence="2">PS9179</strain>
        <tissue evidence="2">Whole animal</tissue>
    </source>
</reference>
<feature type="domain" description="PSP proline-rich" evidence="1">
    <location>
        <begin position="82"/>
        <end position="109"/>
    </location>
</feature>
<sequence>MHGNKLRCVKVTHFIRTQTKHYQTSHITFHDGRAYSSVKTILNIHDGVALGEIAITEETSEISTAEDAEEAEEIDETTFSANSLGLRDDDLPPWTYRMGEEGYPPTYLKSRRIRYS</sequence>
<gene>
    <name evidence="2" type="ORF">QR680_011889</name>
</gene>
<comment type="caution">
    <text evidence="2">The sequence shown here is derived from an EMBL/GenBank/DDBJ whole genome shotgun (WGS) entry which is preliminary data.</text>
</comment>
<accession>A0AA39I050</accession>
<evidence type="ECO:0000259" key="1">
    <source>
        <dbReference type="Pfam" id="PF04046"/>
    </source>
</evidence>
<evidence type="ECO:0000313" key="3">
    <source>
        <dbReference type="Proteomes" id="UP001175271"/>
    </source>
</evidence>
<dbReference type="AlphaFoldDB" id="A0AA39I050"/>
<dbReference type="Pfam" id="PF04046">
    <property type="entry name" value="PSP"/>
    <property type="match status" value="1"/>
</dbReference>
<name>A0AA39I050_9BILA</name>
<dbReference type="Proteomes" id="UP001175271">
    <property type="component" value="Unassembled WGS sequence"/>
</dbReference>
<protein>
    <recommendedName>
        <fullName evidence="1">PSP proline-rich domain-containing protein</fullName>
    </recommendedName>
</protein>
<keyword evidence="3" id="KW-1185">Reference proteome</keyword>
<organism evidence="2 3">
    <name type="scientific">Steinernema hermaphroditum</name>
    <dbReference type="NCBI Taxonomy" id="289476"/>
    <lineage>
        <taxon>Eukaryota</taxon>
        <taxon>Metazoa</taxon>
        <taxon>Ecdysozoa</taxon>
        <taxon>Nematoda</taxon>
        <taxon>Chromadorea</taxon>
        <taxon>Rhabditida</taxon>
        <taxon>Tylenchina</taxon>
        <taxon>Panagrolaimomorpha</taxon>
        <taxon>Strongyloidoidea</taxon>
        <taxon>Steinernematidae</taxon>
        <taxon>Steinernema</taxon>
    </lineage>
</organism>
<evidence type="ECO:0000313" key="2">
    <source>
        <dbReference type="EMBL" id="KAK0415327.1"/>
    </source>
</evidence>